<accession>A0A3D8SLR1</accession>
<dbReference type="PANTHER" id="PTHR33112:SF10">
    <property type="entry name" value="TOL"/>
    <property type="match status" value="1"/>
</dbReference>
<protein>
    <recommendedName>
        <fullName evidence="1">Heterokaryon incompatibility domain-containing protein</fullName>
    </recommendedName>
</protein>
<name>A0A3D8SLR1_9HELO</name>
<reference evidence="2 3" key="1">
    <citation type="journal article" date="2018" name="IMA Fungus">
        <title>IMA Genome-F 9: Draft genome sequence of Annulohypoxylon stygium, Aspergillus mulundensis, Berkeleyomyces basicola (syn. Thielaviopsis basicola), Ceratocystis smalleyi, two Cercospora beticola strains, Coleophoma cylindrospora, Fusarium fracticaudum, Phialophora cf. hyalina, and Morchella septimelata.</title>
        <authorList>
            <person name="Wingfield B.D."/>
            <person name="Bills G.F."/>
            <person name="Dong Y."/>
            <person name="Huang W."/>
            <person name="Nel W.J."/>
            <person name="Swalarsk-Parry B.S."/>
            <person name="Vaghefi N."/>
            <person name="Wilken P.M."/>
            <person name="An Z."/>
            <person name="de Beer Z.W."/>
            <person name="De Vos L."/>
            <person name="Chen L."/>
            <person name="Duong T.A."/>
            <person name="Gao Y."/>
            <person name="Hammerbacher A."/>
            <person name="Kikkert J.R."/>
            <person name="Li Y."/>
            <person name="Li H."/>
            <person name="Li K."/>
            <person name="Li Q."/>
            <person name="Liu X."/>
            <person name="Ma X."/>
            <person name="Naidoo K."/>
            <person name="Pethybridge S.J."/>
            <person name="Sun J."/>
            <person name="Steenkamp E.T."/>
            <person name="van der Nest M.A."/>
            <person name="van Wyk S."/>
            <person name="Wingfield M.J."/>
            <person name="Xiong C."/>
            <person name="Yue Q."/>
            <person name="Zhang X."/>
        </authorList>
    </citation>
    <scope>NUCLEOTIDE SEQUENCE [LARGE SCALE GENOMIC DNA]</scope>
    <source>
        <strain evidence="2 3">BP5796</strain>
    </source>
</reference>
<evidence type="ECO:0000313" key="3">
    <source>
        <dbReference type="Proteomes" id="UP000256328"/>
    </source>
</evidence>
<dbReference type="PANTHER" id="PTHR33112">
    <property type="entry name" value="DOMAIN PROTEIN, PUTATIVE-RELATED"/>
    <property type="match status" value="1"/>
</dbReference>
<keyword evidence="3" id="KW-1185">Reference proteome</keyword>
<proteinExistence type="predicted"/>
<dbReference type="EMBL" id="PDLN01000004">
    <property type="protein sequence ID" value="RDW87253.1"/>
    <property type="molecule type" value="Genomic_DNA"/>
</dbReference>
<dbReference type="OrthoDB" id="5125733at2759"/>
<organism evidence="2 3">
    <name type="scientific">Coleophoma crateriformis</name>
    <dbReference type="NCBI Taxonomy" id="565419"/>
    <lineage>
        <taxon>Eukaryota</taxon>
        <taxon>Fungi</taxon>
        <taxon>Dikarya</taxon>
        <taxon>Ascomycota</taxon>
        <taxon>Pezizomycotina</taxon>
        <taxon>Leotiomycetes</taxon>
        <taxon>Helotiales</taxon>
        <taxon>Dermateaceae</taxon>
        <taxon>Coleophoma</taxon>
    </lineage>
</organism>
<evidence type="ECO:0000259" key="1">
    <source>
        <dbReference type="Pfam" id="PF06985"/>
    </source>
</evidence>
<dbReference type="Pfam" id="PF06985">
    <property type="entry name" value="HET"/>
    <property type="match status" value="1"/>
</dbReference>
<dbReference type="Proteomes" id="UP000256328">
    <property type="component" value="Unassembled WGS sequence"/>
</dbReference>
<dbReference type="InterPro" id="IPR010730">
    <property type="entry name" value="HET"/>
</dbReference>
<gene>
    <name evidence="2" type="ORF">BP5796_02947</name>
</gene>
<comment type="caution">
    <text evidence="2">The sequence shown here is derived from an EMBL/GenBank/DDBJ whole genome shotgun (WGS) entry which is preliminary data.</text>
</comment>
<sequence>MNNQMPENDSGSEPPLVNLCSYCRPLVDDLEGYLKIFDTGETYIRLRDPPKDFISSSREGCNLCQAFVLGLLYNRSNHSQQLLNKLYKNGSSSEFGYYNCLRKQQMDGFEDTFYAQREMYDGDQSVYSEVWFFRRKSTSVVALEVSTASQSSLSFATELLERCRSSHPKCQSPDALITPTRLIELYEGGCRLRTDVVVGTPYTTLSHCWGSIDILKLRKDNINELHDFPLSKLSKTFQDAVFLSRSLGFKYIWIDSVCIIQDNVDDWRRESAKMSQVYGNSSLNIAATYAKDGSIGLFVDRDPSSMKNQCIITPEKKIFEFAASGGYERCIADAPLSSRAWTFQERYLARRTLHFSGEQIFWECREITACEALPDGIPNSMIRYQDQFPSTANPAEWCQVVPNGVLLFKGGEVDSSHR</sequence>
<dbReference type="AlphaFoldDB" id="A0A3D8SLR1"/>
<feature type="domain" description="Heterokaryon incompatibility" evidence="1">
    <location>
        <begin position="202"/>
        <end position="345"/>
    </location>
</feature>
<evidence type="ECO:0000313" key="2">
    <source>
        <dbReference type="EMBL" id="RDW87253.1"/>
    </source>
</evidence>